<dbReference type="InterPro" id="IPR003680">
    <property type="entry name" value="Flavodoxin_fold"/>
</dbReference>
<reference evidence="3 4" key="1">
    <citation type="submission" date="2022-01" db="EMBL/GenBank/DDBJ databases">
        <title>Mariniradius saccharolyticus sp. nov., isolated from sediment of a river.</title>
        <authorList>
            <person name="Liu H."/>
        </authorList>
    </citation>
    <scope>NUCLEOTIDE SEQUENCE [LARGE SCALE GENOMIC DNA]</scope>
    <source>
        <strain evidence="3 4">RY-2</strain>
    </source>
</reference>
<name>A0ABS9BSS7_9BACT</name>
<dbReference type="InterPro" id="IPR029039">
    <property type="entry name" value="Flavoprotein-like_sf"/>
</dbReference>
<dbReference type="EMBL" id="JAKEVZ010000005">
    <property type="protein sequence ID" value="MCF1751097.1"/>
    <property type="molecule type" value="Genomic_DNA"/>
</dbReference>
<evidence type="ECO:0000256" key="1">
    <source>
        <dbReference type="ARBA" id="ARBA00023002"/>
    </source>
</evidence>
<dbReference type="RefSeq" id="WP_234861132.1">
    <property type="nucleotide sequence ID" value="NZ_JAKEVZ010000005.1"/>
</dbReference>
<proteinExistence type="predicted"/>
<evidence type="ECO:0000313" key="3">
    <source>
        <dbReference type="EMBL" id="MCF1751097.1"/>
    </source>
</evidence>
<dbReference type="Pfam" id="PF02525">
    <property type="entry name" value="Flavodoxin_2"/>
    <property type="match status" value="1"/>
</dbReference>
<comment type="caution">
    <text evidence="3">The sequence shown here is derived from an EMBL/GenBank/DDBJ whole genome shotgun (WGS) entry which is preliminary data.</text>
</comment>
<evidence type="ECO:0000313" key="4">
    <source>
        <dbReference type="Proteomes" id="UP001201449"/>
    </source>
</evidence>
<dbReference type="PANTHER" id="PTHR47307:SF1">
    <property type="entry name" value="GLUTATHIONE-REGULATED POTASSIUM-EFFLUX SYSTEM ANCILLARY PROTEIN KEFG"/>
    <property type="match status" value="1"/>
</dbReference>
<keyword evidence="1" id="KW-0560">Oxidoreductase</keyword>
<keyword evidence="4" id="KW-1185">Reference proteome</keyword>
<dbReference type="PANTHER" id="PTHR47307">
    <property type="entry name" value="GLUTATHIONE-REGULATED POTASSIUM-EFFLUX SYSTEM ANCILLARY PROTEIN KEFG"/>
    <property type="match status" value="1"/>
</dbReference>
<dbReference type="InterPro" id="IPR046980">
    <property type="entry name" value="KefG/KefF"/>
</dbReference>
<gene>
    <name evidence="3" type="ORF">L0U89_08445</name>
</gene>
<feature type="domain" description="Flavodoxin-like fold" evidence="2">
    <location>
        <begin position="3"/>
        <end position="169"/>
    </location>
</feature>
<organism evidence="3 4">
    <name type="scientific">Mariniradius sediminis</name>
    <dbReference type="NCBI Taxonomy" id="2909237"/>
    <lineage>
        <taxon>Bacteria</taxon>
        <taxon>Pseudomonadati</taxon>
        <taxon>Bacteroidota</taxon>
        <taxon>Cytophagia</taxon>
        <taxon>Cytophagales</taxon>
        <taxon>Cyclobacteriaceae</taxon>
        <taxon>Mariniradius</taxon>
    </lineage>
</organism>
<dbReference type="SUPFAM" id="SSF52218">
    <property type="entry name" value="Flavoproteins"/>
    <property type="match status" value="1"/>
</dbReference>
<accession>A0ABS9BSS7</accession>
<dbReference type="Gene3D" id="3.40.50.360">
    <property type="match status" value="1"/>
</dbReference>
<protein>
    <submittedName>
        <fullName evidence="3">NAD(P)H-dependent oxidoreductase</fullName>
    </submittedName>
</protein>
<dbReference type="Proteomes" id="UP001201449">
    <property type="component" value="Unassembled WGS sequence"/>
</dbReference>
<sequence>MRKILVFLAHPKYEHSHVNLQLTKAISGLDNVDIRDLYQLYPDFDIDVQAEQEVLLLSDVIVWQHPLYWYSCPPLMKQWIDLVLEFGWAYGPGGIYLKNKLVLSSITSGGADAAYSKEGRHGHTLEEFLLPLLQTAKLCNMRYLPPFHVGGTHRIQAEELREAAAQYRNTILFLRDSPEIPAELGDWKTLTTYGR</sequence>
<evidence type="ECO:0000259" key="2">
    <source>
        <dbReference type="Pfam" id="PF02525"/>
    </source>
</evidence>